<protein>
    <submittedName>
        <fullName evidence="1">Ssr3467 protein</fullName>
    </submittedName>
</protein>
<proteinExistence type="predicted"/>
<organism evidence="1 2">
    <name type="scientific">Synechocystis sp. (strain ATCC 27184 / PCC 6803 / Kazusa)</name>
    <dbReference type="NCBI Taxonomy" id="1111708"/>
    <lineage>
        <taxon>Bacteria</taxon>
        <taxon>Bacillati</taxon>
        <taxon>Cyanobacteriota</taxon>
        <taxon>Cyanophyceae</taxon>
        <taxon>Synechococcales</taxon>
        <taxon>Merismopediaceae</taxon>
        <taxon>Synechocystis</taxon>
    </lineage>
</organism>
<dbReference type="KEGG" id="syn:ssr3467"/>
<evidence type="ECO:0000313" key="1">
    <source>
        <dbReference type="EMBL" id="BAA17113.1"/>
    </source>
</evidence>
<sequence>MAILVPSALSVVYENLIEFTNSPRFWRKLAIIFGTNFDRVQAKQLQQQWQKEDFRQLPTMRILDQDMAGLLGSHAQSTDIIPYVFLIIYIHMLTE</sequence>
<dbReference type="eggNOG" id="COG2931">
    <property type="taxonomic scope" value="Bacteria"/>
</dbReference>
<keyword evidence="2" id="KW-1185">Reference proteome</keyword>
<reference evidence="1 2" key="2">
    <citation type="journal article" date="1996" name="DNA Res.">
        <title>Sequence analysis of the genome of the unicellular cyanobacterium Synechocystis sp. strain PCC6803. II. Sequence determination of the entire genome and assignment of potential protein-coding regions.</title>
        <authorList>
            <person name="Kaneko T."/>
            <person name="Sato S."/>
            <person name="Kotani H."/>
            <person name="Tanaka A."/>
            <person name="Asamizu E."/>
            <person name="Nakamura Y."/>
            <person name="Miyajima N."/>
            <person name="Hirosawa M."/>
            <person name="Sugiura M."/>
            <person name="Sasamoto S."/>
            <person name="Kimura T."/>
            <person name="Hosouchi T."/>
            <person name="Matsuno A."/>
            <person name="Muraki A."/>
            <person name="Nakazaki N."/>
            <person name="Naruo K."/>
            <person name="Okumura S."/>
            <person name="Shimpo S."/>
            <person name="Takeuchi C."/>
            <person name="Wada T."/>
            <person name="Watanabe A."/>
            <person name="Yamada M."/>
            <person name="Yasuda M."/>
            <person name="Tabata S."/>
        </authorList>
    </citation>
    <scope>NUCLEOTIDE SEQUENCE [LARGE SCALE GENOMIC DNA]</scope>
    <source>
        <strain evidence="2">ATCC 27184 / PCC 6803 / Kazusa</strain>
    </source>
</reference>
<reference evidence="1 2" key="1">
    <citation type="journal article" date="1995" name="DNA Res.">
        <title>Sequence analysis of the genome of the unicellular cyanobacterium Synechocystis sp. strain PCC6803. I. Sequence features in the 1 Mb region from map positions 64% to 92% of the genome.</title>
        <authorList>
            <person name="Kaneko T."/>
            <person name="Tanaka A."/>
            <person name="Sato S."/>
            <person name="Kotani H."/>
            <person name="Sazuka T."/>
            <person name="Miyajima N."/>
            <person name="Sugiura M."/>
            <person name="Tabata S."/>
        </authorList>
    </citation>
    <scope>NUCLEOTIDE SEQUENCE [LARGE SCALE GENOMIC DNA]</scope>
    <source>
        <strain evidence="2">ATCC 27184 / PCC 6803 / Kazusa</strain>
    </source>
</reference>
<dbReference type="AlphaFoldDB" id="P73088"/>
<dbReference type="PIR" id="S75199">
    <property type="entry name" value="S75199"/>
</dbReference>
<name>P73088_SYNY3</name>
<accession>P73088</accession>
<dbReference type="EnsemblBacteria" id="BAA17113">
    <property type="protein sequence ID" value="BAA17113"/>
    <property type="gene ID" value="BAA17113"/>
</dbReference>
<dbReference type="EMBL" id="BA000022">
    <property type="protein sequence ID" value="BAA17113.1"/>
    <property type="molecule type" value="Genomic_DNA"/>
</dbReference>
<gene>
    <name evidence="1" type="ordered locus">ssr3467</name>
</gene>
<dbReference type="InParanoid" id="P73088"/>
<dbReference type="PaxDb" id="1148-1652189"/>
<dbReference type="Proteomes" id="UP000001425">
    <property type="component" value="Chromosome"/>
</dbReference>
<evidence type="ECO:0000313" key="2">
    <source>
        <dbReference type="Proteomes" id="UP000001425"/>
    </source>
</evidence>